<dbReference type="InterPro" id="IPR014001">
    <property type="entry name" value="Helicase_ATP-bd"/>
</dbReference>
<dbReference type="InterPro" id="IPR059033">
    <property type="entry name" value="C144_05_dom"/>
</dbReference>
<organism evidence="7 8">
    <name type="scientific">Fusarium oxysporum</name>
    <name type="common">Fusarium vascular wilt</name>
    <dbReference type="NCBI Taxonomy" id="5507"/>
    <lineage>
        <taxon>Eukaryota</taxon>
        <taxon>Fungi</taxon>
        <taxon>Dikarya</taxon>
        <taxon>Ascomycota</taxon>
        <taxon>Pezizomycotina</taxon>
        <taxon>Sordariomycetes</taxon>
        <taxon>Hypocreomycetidae</taxon>
        <taxon>Hypocreales</taxon>
        <taxon>Nectriaceae</taxon>
        <taxon>Fusarium</taxon>
        <taxon>Fusarium oxysporum species complex</taxon>
    </lineage>
</organism>
<dbReference type="CDD" id="cd18793">
    <property type="entry name" value="SF2_C_SNF"/>
    <property type="match status" value="1"/>
</dbReference>
<dbReference type="PROSITE" id="PS51194">
    <property type="entry name" value="HELICASE_CTER"/>
    <property type="match status" value="1"/>
</dbReference>
<dbReference type="FunFam" id="3.40.50.10810:FF:000059">
    <property type="entry name" value="SNF2 family helicase/ATPase, putative"/>
    <property type="match status" value="1"/>
</dbReference>
<dbReference type="GO" id="GO:0000209">
    <property type="term" value="P:protein polyubiquitination"/>
    <property type="evidence" value="ECO:0007669"/>
    <property type="project" value="TreeGrafter"/>
</dbReference>
<dbReference type="InterPro" id="IPR000330">
    <property type="entry name" value="SNF2_N"/>
</dbReference>
<evidence type="ECO:0000256" key="2">
    <source>
        <dbReference type="ARBA" id="ARBA00022801"/>
    </source>
</evidence>
<keyword evidence="2" id="KW-0378">Hydrolase</keyword>
<dbReference type="InterPro" id="IPR027417">
    <property type="entry name" value="P-loop_NTPase"/>
</dbReference>
<dbReference type="GO" id="GO:0005634">
    <property type="term" value="C:nucleus"/>
    <property type="evidence" value="ECO:0007669"/>
    <property type="project" value="TreeGrafter"/>
</dbReference>
<dbReference type="EMBL" id="JAAFOW010003314">
    <property type="protein sequence ID" value="KAF5254416.1"/>
    <property type="molecule type" value="Genomic_DNA"/>
</dbReference>
<dbReference type="Pfam" id="PF00271">
    <property type="entry name" value="Helicase_C"/>
    <property type="match status" value="1"/>
</dbReference>
<reference evidence="7" key="1">
    <citation type="submission" date="2020-02" db="EMBL/GenBank/DDBJ databases">
        <title>Identification and distribution of gene clusters putatively required for synthesis of sphingolipid metabolism inhibitors in phylogenetically diverse species of the filamentous fungus Fusarium.</title>
        <authorList>
            <person name="Kim H.-S."/>
            <person name="Busman M."/>
            <person name="Brown D.W."/>
            <person name="Divon H."/>
            <person name="Uhlig S."/>
            <person name="Proctor R.H."/>
        </authorList>
    </citation>
    <scope>NUCLEOTIDE SEQUENCE [LARGE SCALE GENOMIC DNA]</scope>
    <source>
        <strain evidence="7">NRRL 39464</strain>
    </source>
</reference>
<dbReference type="SUPFAM" id="SSF52540">
    <property type="entry name" value="P-loop containing nucleoside triphosphate hydrolases"/>
    <property type="match status" value="2"/>
</dbReference>
<gene>
    <name evidence="7" type="ORF">FOXYS1_14388</name>
</gene>
<dbReference type="Pfam" id="PF26021">
    <property type="entry name" value="Ferritin_C144_05"/>
    <property type="match status" value="1"/>
</dbReference>
<dbReference type="Pfam" id="PF00176">
    <property type="entry name" value="SNF2-rel_dom"/>
    <property type="match status" value="1"/>
</dbReference>
<feature type="compositionally biased region" description="Polar residues" evidence="4">
    <location>
        <begin position="1129"/>
        <end position="1142"/>
    </location>
</feature>
<feature type="region of interest" description="Disordered" evidence="4">
    <location>
        <begin position="40"/>
        <end position="65"/>
    </location>
</feature>
<dbReference type="GO" id="GO:0006974">
    <property type="term" value="P:DNA damage response"/>
    <property type="evidence" value="ECO:0007669"/>
    <property type="project" value="TreeGrafter"/>
</dbReference>
<dbReference type="InterPro" id="IPR038718">
    <property type="entry name" value="SNF2-like_sf"/>
</dbReference>
<feature type="domain" description="Helicase C-terminal" evidence="6">
    <location>
        <begin position="1181"/>
        <end position="1336"/>
    </location>
</feature>
<dbReference type="PANTHER" id="PTHR45865">
    <property type="entry name" value="E3 UBIQUITIN-PROTEIN LIGASE SHPRH FAMILY MEMBER"/>
    <property type="match status" value="1"/>
</dbReference>
<dbReference type="PANTHER" id="PTHR45865:SF1">
    <property type="entry name" value="E3 UBIQUITIN-PROTEIN LIGASE SHPRH"/>
    <property type="match status" value="1"/>
</dbReference>
<evidence type="ECO:0000259" key="5">
    <source>
        <dbReference type="PROSITE" id="PS51192"/>
    </source>
</evidence>
<dbReference type="InterPro" id="IPR052583">
    <property type="entry name" value="ATP-helicase/E3_Ub-Ligase"/>
</dbReference>
<evidence type="ECO:0000313" key="8">
    <source>
        <dbReference type="Proteomes" id="UP000558688"/>
    </source>
</evidence>
<evidence type="ECO:0000256" key="3">
    <source>
        <dbReference type="ARBA" id="ARBA00022840"/>
    </source>
</evidence>
<feature type="domain" description="Helicase ATP-binding" evidence="5">
    <location>
        <begin position="326"/>
        <end position="526"/>
    </location>
</feature>
<evidence type="ECO:0008006" key="9">
    <source>
        <dbReference type="Google" id="ProtNLM"/>
    </source>
</evidence>
<evidence type="ECO:0000259" key="6">
    <source>
        <dbReference type="PROSITE" id="PS51194"/>
    </source>
</evidence>
<protein>
    <recommendedName>
        <fullName evidence="9">ATP-dependent helicase</fullName>
    </recommendedName>
</protein>
<keyword evidence="1" id="KW-0547">Nucleotide-binding</keyword>
<dbReference type="GO" id="GO:0005524">
    <property type="term" value="F:ATP binding"/>
    <property type="evidence" value="ECO:0007669"/>
    <property type="project" value="InterPro"/>
</dbReference>
<evidence type="ECO:0000256" key="1">
    <source>
        <dbReference type="ARBA" id="ARBA00022741"/>
    </source>
</evidence>
<name>A0A8H4ZY83_FUSOX</name>
<dbReference type="CDD" id="cd18070">
    <property type="entry name" value="DEXQc_SHPRH"/>
    <property type="match status" value="1"/>
</dbReference>
<dbReference type="GO" id="GO:0061630">
    <property type="term" value="F:ubiquitin protein ligase activity"/>
    <property type="evidence" value="ECO:0007669"/>
    <property type="project" value="TreeGrafter"/>
</dbReference>
<dbReference type="Proteomes" id="UP000558688">
    <property type="component" value="Unassembled WGS sequence"/>
</dbReference>
<dbReference type="SMART" id="SM00487">
    <property type="entry name" value="DEXDc"/>
    <property type="match status" value="1"/>
</dbReference>
<dbReference type="PROSITE" id="PS51192">
    <property type="entry name" value="HELICASE_ATP_BIND_1"/>
    <property type="match status" value="1"/>
</dbReference>
<dbReference type="Gene3D" id="3.40.50.300">
    <property type="entry name" value="P-loop containing nucleotide triphosphate hydrolases"/>
    <property type="match status" value="1"/>
</dbReference>
<feature type="region of interest" description="Disordered" evidence="4">
    <location>
        <begin position="1125"/>
        <end position="1153"/>
    </location>
</feature>
<dbReference type="InterPro" id="IPR049730">
    <property type="entry name" value="SNF2/RAD54-like_C"/>
</dbReference>
<keyword evidence="3" id="KW-0067">ATP-binding</keyword>
<dbReference type="InterPro" id="IPR001650">
    <property type="entry name" value="Helicase_C-like"/>
</dbReference>
<evidence type="ECO:0000313" key="7">
    <source>
        <dbReference type="EMBL" id="KAF5254416.1"/>
    </source>
</evidence>
<dbReference type="GO" id="GO:0016787">
    <property type="term" value="F:hydrolase activity"/>
    <property type="evidence" value="ECO:0007669"/>
    <property type="project" value="UniProtKB-KW"/>
</dbReference>
<sequence length="1417" mass="162038">MARNKARSRRSTAEAVHLHVGLDDLMPTSFVEGLINIMIPENETSDQPSSSHENGPPTKRRKTESSLALNAIPIAKKEFTISRPCAGPSSKSQSFVCKSVDRYMSIHFMDNRLRMKSRKDYPSEPLDVTVRLRRAEEDDQMKISYILDSTSQRASQPNALWSTFDLELEWQGRQVKMTYCRNFYWNESPSPHSHYRSSLDRKNSQPFINLLLRGSISTGTPYRAPTWSPMDFYEAAFVPKKDEKTPETIQVDALESKLFPYQKRTLQWLLQREGVQWSADMRRIVPYVPENQDSVYDFKKMTDVAGNEYYFSELFHTVTRDISLFQQAEASIKGGILAEEMGLGKTLEVLGLILLHQRSRPLIQSEYESQVKLTPSGATLIVTPPSLKDQWVSEIARHAPGLSVKVYEGRKRISEADEQQATDELAGHDIILTTYSVLSSELHFTTAPPERSRRHARVYDRPRSPLVQISWWRVCLDEAQMIESGYSQAAKVARVLPRINAWGITGTPVKNDVEDLQGLLLFLQYEPYCSVNQIWQDLIRHHKSVFQRLFNRIAIRHTKSMVRDELVLPSQKRFVISMPFTAVEEQHYQSLYREMAEACGLSLEGAPIVDGWKPEDHEEDMRTWLVRLRQTALHPEVAGYNRRTLGNSKNRPMRTVDEVLDAMLEQSESAIRSDERAYLSSKLTRGQLYENSPRVKEALEIWLSGRDEAQKLVSKSRDELESLTGSRLRPSSHEDSDIDDDSEVEEKGQLFESRRRLRGALEMYHRAVFFCANAYFQIRENPEMTEPESEEFLRIKKLEDEHYEEAKAIRREILQEPHHKATRLMAKVAQKASEQSFVEIPELTVNEERGIESGRIVDDLEALYGELNDQANAIDEWREHLVGLVLKPLVDEEDDAETTGDEYGESAKIQDELMVYVQALRAIIADRQDALTGQTNELIKHETQTSLRLAANEEGPAPEKLIELLTLRDQIKPRSTSMRKAISEFRGLTSKLARDTTRSVLEGRIADRQLKATQAILNTQSKLTTALEAEVDKFKNIMNLRLEYYRQLQVVSDSVLPYEEPVTEELMTRLKTTEENMRQRLSAAEAKHRYLLHLKEAGNKSNEPRMCVICQTNFTIGVLTQLKVHSDEPTQSQDGTENSPEQKQTDSPKKTGIYSEFNSDKLAEIQKIELDGPSFTTKVDTLVKHLMWLRESDPGAKSIVFSQYKGFLGILRNAFSRFRIGYASIDDPDGIRRFKENASVECFLLHARAHSSGLNLVNASHVFLCEPLLNTALELQAIARVDRIGQMHETTVWLYLVSGTVEESIYNLSVQRRMEHMGRVNKGKSKESTPELLDVNIEAANTLELEQASLSRLMSKDKSAGENVEENDLWECLFGHIARRGTEHEKDIRLQEKAVMGYLAAEAAEERMDRTDQIPGS</sequence>
<feature type="region of interest" description="Disordered" evidence="4">
    <location>
        <begin position="715"/>
        <end position="747"/>
    </location>
</feature>
<accession>A0A8H4ZY83</accession>
<evidence type="ECO:0000256" key="4">
    <source>
        <dbReference type="SAM" id="MobiDB-lite"/>
    </source>
</evidence>
<proteinExistence type="predicted"/>
<dbReference type="Gene3D" id="3.40.50.10810">
    <property type="entry name" value="Tandem AAA-ATPase domain"/>
    <property type="match status" value="1"/>
</dbReference>
<comment type="caution">
    <text evidence="7">The sequence shown here is derived from an EMBL/GenBank/DDBJ whole genome shotgun (WGS) entry which is preliminary data.</text>
</comment>